<dbReference type="AlphaFoldDB" id="A0A9W4WQV8"/>
<name>A0A9W4WQV8_9GLOM</name>
<keyword evidence="3" id="KW-0548">Nucleotidyltransferase</keyword>
<reference evidence="8" key="1">
    <citation type="submission" date="2022-08" db="EMBL/GenBank/DDBJ databases">
        <authorList>
            <person name="Kallberg Y."/>
            <person name="Tangrot J."/>
            <person name="Rosling A."/>
        </authorList>
    </citation>
    <scope>NUCLEOTIDE SEQUENCE</scope>
    <source>
        <strain evidence="8">Wild A</strain>
    </source>
</reference>
<dbReference type="GO" id="GO:0003887">
    <property type="term" value="F:DNA-directed DNA polymerase activity"/>
    <property type="evidence" value="ECO:0007669"/>
    <property type="project" value="UniProtKB-KW"/>
</dbReference>
<dbReference type="Pfam" id="PF00136">
    <property type="entry name" value="DNA_pol_B"/>
    <property type="match status" value="1"/>
</dbReference>
<dbReference type="InterPro" id="IPR023211">
    <property type="entry name" value="DNA_pol_palm_dom_sf"/>
</dbReference>
<dbReference type="InterPro" id="IPR036397">
    <property type="entry name" value="RNaseH_sf"/>
</dbReference>
<keyword evidence="2" id="KW-0808">Transferase</keyword>
<feature type="domain" description="DNA-directed DNA polymerase family B multifunctional" evidence="7">
    <location>
        <begin position="168"/>
        <end position="240"/>
    </location>
</feature>
<evidence type="ECO:0000256" key="4">
    <source>
        <dbReference type="ARBA" id="ARBA00022932"/>
    </source>
</evidence>
<evidence type="ECO:0000313" key="8">
    <source>
        <dbReference type="EMBL" id="CAI2172182.1"/>
    </source>
</evidence>
<dbReference type="SUPFAM" id="SSF53098">
    <property type="entry name" value="Ribonuclease H-like"/>
    <property type="match status" value="1"/>
</dbReference>
<dbReference type="PANTHER" id="PTHR10322:SF23">
    <property type="entry name" value="DNA POLYMERASE DELTA CATALYTIC SUBUNIT"/>
    <property type="match status" value="1"/>
</dbReference>
<dbReference type="PANTHER" id="PTHR10322">
    <property type="entry name" value="DNA POLYMERASE CATALYTIC SUBUNIT"/>
    <property type="match status" value="1"/>
</dbReference>
<dbReference type="GO" id="GO:0003677">
    <property type="term" value="F:DNA binding"/>
    <property type="evidence" value="ECO:0007669"/>
    <property type="project" value="UniProtKB-KW"/>
</dbReference>
<evidence type="ECO:0000313" key="9">
    <source>
        <dbReference type="Proteomes" id="UP001153678"/>
    </source>
</evidence>
<evidence type="ECO:0000256" key="5">
    <source>
        <dbReference type="ARBA" id="ARBA00023125"/>
    </source>
</evidence>
<keyword evidence="4" id="KW-0239">DNA-directed DNA polymerase</keyword>
<keyword evidence="5" id="KW-0238">DNA-binding</keyword>
<evidence type="ECO:0000256" key="2">
    <source>
        <dbReference type="ARBA" id="ARBA00022679"/>
    </source>
</evidence>
<evidence type="ECO:0000256" key="1">
    <source>
        <dbReference type="ARBA" id="ARBA00012417"/>
    </source>
</evidence>
<dbReference type="OrthoDB" id="6755010at2759"/>
<keyword evidence="9" id="KW-1185">Reference proteome</keyword>
<dbReference type="EMBL" id="CAMKVN010000908">
    <property type="protein sequence ID" value="CAI2172182.1"/>
    <property type="molecule type" value="Genomic_DNA"/>
</dbReference>
<dbReference type="EC" id="2.7.7.7" evidence="1"/>
<accession>A0A9W4WQV8</accession>
<evidence type="ECO:0000259" key="7">
    <source>
        <dbReference type="Pfam" id="PF00136"/>
    </source>
</evidence>
<sequence length="330" mass="38332">ILLSMLKTKLVKILSNILRSVLKFRIKTITVYAIGMCTTSDDLNCQYYYRKVACDERLPLSTIDVCSCFIKLYSKAEKSSLEFYLNECELESKLNIPFHCIFKYYKEALKETNAIMAKQMREVAEYFIINTISCQWLIVKRNVINEYREIASIAFLSLFDVHYFAGEIKQMETGKYPDTYVFSPIKGLENKHPVTGLDFASLYPNLIMTYNLSPDKIILSRKYAEHNNISEEKGLYATILEYLSAKQNEIKKYPTSLKEKKEDMELVIGLISVTSVGQRNIKLVADFIESKGFQKKYEDTDSLYLVYPEECFKECDEEYDSGIGFSKEEY</sequence>
<comment type="caution">
    <text evidence="8">The sequence shown here is derived from an EMBL/GenBank/DDBJ whole genome shotgun (WGS) entry which is preliminary data.</text>
</comment>
<gene>
    <name evidence="8" type="ORF">FWILDA_LOCUS5450</name>
</gene>
<dbReference type="Proteomes" id="UP001153678">
    <property type="component" value="Unassembled WGS sequence"/>
</dbReference>
<dbReference type="Gene3D" id="3.30.420.10">
    <property type="entry name" value="Ribonuclease H-like superfamily/Ribonuclease H"/>
    <property type="match status" value="1"/>
</dbReference>
<protein>
    <recommendedName>
        <fullName evidence="1">DNA-directed DNA polymerase</fullName>
        <ecNumber evidence="1">2.7.7.7</ecNumber>
    </recommendedName>
</protein>
<proteinExistence type="predicted"/>
<dbReference type="InterPro" id="IPR043502">
    <property type="entry name" value="DNA/RNA_pol_sf"/>
</dbReference>
<dbReference type="Gene3D" id="3.90.1600.10">
    <property type="entry name" value="Palm domain of DNA polymerase"/>
    <property type="match status" value="1"/>
</dbReference>
<dbReference type="InterPro" id="IPR050240">
    <property type="entry name" value="DNA_pol_type-B"/>
</dbReference>
<evidence type="ECO:0000256" key="3">
    <source>
        <dbReference type="ARBA" id="ARBA00022695"/>
    </source>
</evidence>
<comment type="catalytic activity">
    <reaction evidence="6">
        <text>DNA(n) + a 2'-deoxyribonucleoside 5'-triphosphate = DNA(n+1) + diphosphate</text>
        <dbReference type="Rhea" id="RHEA:22508"/>
        <dbReference type="Rhea" id="RHEA-COMP:17339"/>
        <dbReference type="Rhea" id="RHEA-COMP:17340"/>
        <dbReference type="ChEBI" id="CHEBI:33019"/>
        <dbReference type="ChEBI" id="CHEBI:61560"/>
        <dbReference type="ChEBI" id="CHEBI:173112"/>
        <dbReference type="EC" id="2.7.7.7"/>
    </reaction>
</comment>
<evidence type="ECO:0000256" key="6">
    <source>
        <dbReference type="ARBA" id="ARBA00049244"/>
    </source>
</evidence>
<organism evidence="8 9">
    <name type="scientific">Funneliformis geosporum</name>
    <dbReference type="NCBI Taxonomy" id="1117311"/>
    <lineage>
        <taxon>Eukaryota</taxon>
        <taxon>Fungi</taxon>
        <taxon>Fungi incertae sedis</taxon>
        <taxon>Mucoromycota</taxon>
        <taxon>Glomeromycotina</taxon>
        <taxon>Glomeromycetes</taxon>
        <taxon>Glomerales</taxon>
        <taxon>Glomeraceae</taxon>
        <taxon>Funneliformis</taxon>
    </lineage>
</organism>
<dbReference type="InterPro" id="IPR012337">
    <property type="entry name" value="RNaseH-like_sf"/>
</dbReference>
<dbReference type="InterPro" id="IPR006134">
    <property type="entry name" value="DNA-dir_DNA_pol_B_multi_dom"/>
</dbReference>
<dbReference type="GO" id="GO:0000166">
    <property type="term" value="F:nucleotide binding"/>
    <property type="evidence" value="ECO:0007669"/>
    <property type="project" value="InterPro"/>
</dbReference>
<feature type="non-terminal residue" evidence="8">
    <location>
        <position position="1"/>
    </location>
</feature>
<dbReference type="SUPFAM" id="SSF56672">
    <property type="entry name" value="DNA/RNA polymerases"/>
    <property type="match status" value="1"/>
</dbReference>